<protein>
    <submittedName>
        <fullName evidence="3">Uncharacterized protein LOC109719934</fullName>
    </submittedName>
</protein>
<dbReference type="Pfam" id="PF11595">
    <property type="entry name" value="DUF3245"/>
    <property type="match status" value="1"/>
</dbReference>
<dbReference type="OrthoDB" id="1908779at2759"/>
<dbReference type="InterPro" id="IPR021641">
    <property type="entry name" value="DUF3245"/>
</dbReference>
<dbReference type="PANTHER" id="PTHR35741">
    <property type="entry name" value="FACTOR CWC22-LIKE PROTEIN, PUTATIVE (DUF3245)-RELATED"/>
    <property type="match status" value="1"/>
</dbReference>
<reference evidence="2" key="1">
    <citation type="journal article" date="2015" name="Nat. Genet.">
        <title>The pineapple genome and the evolution of CAM photosynthesis.</title>
        <authorList>
            <person name="Ming R."/>
            <person name="VanBuren R."/>
            <person name="Wai C.M."/>
            <person name="Tang H."/>
            <person name="Schatz M.C."/>
            <person name="Bowers J.E."/>
            <person name="Lyons E."/>
            <person name="Wang M.L."/>
            <person name="Chen J."/>
            <person name="Biggers E."/>
            <person name="Zhang J."/>
            <person name="Huang L."/>
            <person name="Zhang L."/>
            <person name="Miao W."/>
            <person name="Zhang J."/>
            <person name="Ye Z."/>
            <person name="Miao C."/>
            <person name="Lin Z."/>
            <person name="Wang H."/>
            <person name="Zhou H."/>
            <person name="Yim W.C."/>
            <person name="Priest H.D."/>
            <person name="Zheng C."/>
            <person name="Woodhouse M."/>
            <person name="Edger P.P."/>
            <person name="Guyot R."/>
            <person name="Guo H.B."/>
            <person name="Guo H."/>
            <person name="Zheng G."/>
            <person name="Singh R."/>
            <person name="Sharma A."/>
            <person name="Min X."/>
            <person name="Zheng Y."/>
            <person name="Lee H."/>
            <person name="Gurtowski J."/>
            <person name="Sedlazeck F.J."/>
            <person name="Harkess A."/>
            <person name="McKain M.R."/>
            <person name="Liao Z."/>
            <person name="Fang J."/>
            <person name="Liu J."/>
            <person name="Zhang X."/>
            <person name="Zhang Q."/>
            <person name="Hu W."/>
            <person name="Qin Y."/>
            <person name="Wang K."/>
            <person name="Chen L.Y."/>
            <person name="Shirley N."/>
            <person name="Lin Y.R."/>
            <person name="Liu L.Y."/>
            <person name="Hernandez A.G."/>
            <person name="Wright C.L."/>
            <person name="Bulone V."/>
            <person name="Tuskan G.A."/>
            <person name="Heath K."/>
            <person name="Zee F."/>
            <person name="Moore P.H."/>
            <person name="Sunkar R."/>
            <person name="Leebens-Mack J.H."/>
            <person name="Mockler T."/>
            <person name="Bennetzen J.L."/>
            <person name="Freeling M."/>
            <person name="Sankoff D."/>
            <person name="Paterson A.H."/>
            <person name="Zhu X."/>
            <person name="Yang X."/>
            <person name="Smith J.A."/>
            <person name="Cushman J.C."/>
            <person name="Paull R.E."/>
            <person name="Yu Q."/>
        </authorList>
    </citation>
    <scope>NUCLEOTIDE SEQUENCE [LARGE SCALE GENOMIC DNA]</scope>
    <source>
        <strain evidence="2">cv. F153</strain>
    </source>
</reference>
<dbReference type="RefSeq" id="XP_020102372.1">
    <property type="nucleotide sequence ID" value="XM_020246783.1"/>
</dbReference>
<keyword evidence="2" id="KW-1185">Reference proteome</keyword>
<dbReference type="GeneID" id="109719934"/>
<proteinExistence type="predicted"/>
<dbReference type="Gramene" id="Aco018683.1.mrna1">
    <property type="protein sequence ID" value="Aco018683.1.mrna1"/>
    <property type="gene ID" value="Aco018683.1.path1"/>
</dbReference>
<evidence type="ECO:0000313" key="2">
    <source>
        <dbReference type="Proteomes" id="UP000515123"/>
    </source>
</evidence>
<dbReference type="PANTHER" id="PTHR35741:SF1">
    <property type="entry name" value="FACTOR CWC22-LIKE PROTEIN, PUTATIVE (DUF3245)-RELATED"/>
    <property type="match status" value="1"/>
</dbReference>
<evidence type="ECO:0000256" key="1">
    <source>
        <dbReference type="SAM" id="MobiDB-lite"/>
    </source>
</evidence>
<name>A0A6P5G3G5_ANACO</name>
<accession>A0A6P5G3G5</accession>
<feature type="compositionally biased region" description="Acidic residues" evidence="1">
    <location>
        <begin position="97"/>
        <end position="106"/>
    </location>
</feature>
<evidence type="ECO:0000313" key="3">
    <source>
        <dbReference type="RefSeq" id="XP_020102372.1"/>
    </source>
</evidence>
<organism evidence="2 3">
    <name type="scientific">Ananas comosus</name>
    <name type="common">Pineapple</name>
    <name type="synonym">Ananas ananas</name>
    <dbReference type="NCBI Taxonomy" id="4615"/>
    <lineage>
        <taxon>Eukaryota</taxon>
        <taxon>Viridiplantae</taxon>
        <taxon>Streptophyta</taxon>
        <taxon>Embryophyta</taxon>
        <taxon>Tracheophyta</taxon>
        <taxon>Spermatophyta</taxon>
        <taxon>Magnoliopsida</taxon>
        <taxon>Liliopsida</taxon>
        <taxon>Poales</taxon>
        <taxon>Bromeliaceae</taxon>
        <taxon>Bromelioideae</taxon>
        <taxon>Ananas</taxon>
    </lineage>
</organism>
<dbReference type="AlphaFoldDB" id="A0A6P5G3G5"/>
<dbReference type="Proteomes" id="UP000515123">
    <property type="component" value="Linkage group 14"/>
</dbReference>
<reference evidence="3" key="2">
    <citation type="submission" date="2025-08" db="UniProtKB">
        <authorList>
            <consortium name="RefSeq"/>
        </authorList>
    </citation>
    <scope>IDENTIFICATION</scope>
    <source>
        <tissue evidence="3">Leaf</tissue>
    </source>
</reference>
<gene>
    <name evidence="3" type="primary">LOC109719934</name>
</gene>
<sequence length="133" mass="14568">MPVESSAKAPPKVVKLDRALKLAESWVNKMSPSTPDEPEEPKVEARHPRLGLGAKAPPHVKAAASTDPVERKLFQKVNARKRKSSPDTNKTSRVEENEASDDETDEPESRTSAFVKKRAAPLSSSSLVKKKSK</sequence>
<feature type="region of interest" description="Disordered" evidence="1">
    <location>
        <begin position="25"/>
        <end position="133"/>
    </location>
</feature>